<keyword evidence="8" id="KW-0479">Metal-binding</keyword>
<comment type="function">
    <text evidence="1">Component of the type II secretion system inner membrane complex required for the energy-dependent secretion of extracellular factors such as proteases and toxins from the periplasm.</text>
</comment>
<keyword evidence="18" id="KW-1185">Reference proteome</keyword>
<dbReference type="InterPro" id="IPR011850">
    <property type="entry name" value="T2SS_GspF"/>
</dbReference>
<dbReference type="PRINTS" id="PR00812">
    <property type="entry name" value="BCTERIALGSPF"/>
</dbReference>
<dbReference type="InterPro" id="IPR018076">
    <property type="entry name" value="T2SS_GspF_dom"/>
</dbReference>
<feature type="transmembrane region" description="Helical" evidence="15">
    <location>
        <begin position="224"/>
        <end position="244"/>
    </location>
</feature>
<dbReference type="NCBIfam" id="TIGR02120">
    <property type="entry name" value="GspF"/>
    <property type="match status" value="1"/>
</dbReference>
<feature type="domain" description="Type II secretion system protein GspF" evidence="16">
    <location>
        <begin position="275"/>
        <end position="397"/>
    </location>
</feature>
<dbReference type="PROSITE" id="PS00874">
    <property type="entry name" value="T2SP_F"/>
    <property type="match status" value="1"/>
</dbReference>
<evidence type="ECO:0000256" key="10">
    <source>
        <dbReference type="ARBA" id="ARBA00022927"/>
    </source>
</evidence>
<comment type="similarity">
    <text evidence="3 14">Belongs to the GSP F family.</text>
</comment>
<dbReference type="GO" id="GO:0015628">
    <property type="term" value="P:protein secretion by the type II secretion system"/>
    <property type="evidence" value="ECO:0007669"/>
    <property type="project" value="InterPro"/>
</dbReference>
<evidence type="ECO:0000256" key="14">
    <source>
        <dbReference type="RuleBase" id="RU003923"/>
    </source>
</evidence>
<organism evidence="17 18">
    <name type="scientific">Endozoicomonas elysicola</name>
    <dbReference type="NCBI Taxonomy" id="305900"/>
    <lineage>
        <taxon>Bacteria</taxon>
        <taxon>Pseudomonadati</taxon>
        <taxon>Pseudomonadota</taxon>
        <taxon>Gammaproteobacteria</taxon>
        <taxon>Oceanospirillales</taxon>
        <taxon>Endozoicomonadaceae</taxon>
        <taxon>Endozoicomonas</taxon>
    </lineage>
</organism>
<gene>
    <name evidence="17" type="ORF">GV64_17525</name>
</gene>
<evidence type="ECO:0000256" key="6">
    <source>
        <dbReference type="ARBA" id="ARBA00022519"/>
    </source>
</evidence>
<keyword evidence="6" id="KW-0997">Cell inner membrane</keyword>
<feature type="transmembrane region" description="Helical" evidence="15">
    <location>
        <begin position="171"/>
        <end position="194"/>
    </location>
</feature>
<keyword evidence="12 15" id="KW-0472">Membrane</keyword>
<dbReference type="FunFam" id="1.20.81.30:FF:000001">
    <property type="entry name" value="Type II secretion system protein F"/>
    <property type="match status" value="2"/>
</dbReference>
<dbReference type="InterPro" id="IPR003004">
    <property type="entry name" value="GspF/PilC"/>
</dbReference>
<evidence type="ECO:0000256" key="9">
    <source>
        <dbReference type="ARBA" id="ARBA00022837"/>
    </source>
</evidence>
<evidence type="ECO:0000256" key="8">
    <source>
        <dbReference type="ARBA" id="ARBA00022723"/>
    </source>
</evidence>
<keyword evidence="10" id="KW-0653">Protein transport</keyword>
<evidence type="ECO:0000313" key="17">
    <source>
        <dbReference type="EMBL" id="KEI72287.1"/>
    </source>
</evidence>
<dbReference type="GO" id="GO:0046872">
    <property type="term" value="F:metal ion binding"/>
    <property type="evidence" value="ECO:0007669"/>
    <property type="project" value="UniProtKB-KW"/>
</dbReference>
<evidence type="ECO:0000256" key="3">
    <source>
        <dbReference type="ARBA" id="ARBA00005745"/>
    </source>
</evidence>
<keyword evidence="11 15" id="KW-1133">Transmembrane helix</keyword>
<proteinExistence type="inferred from homology"/>
<dbReference type="eggNOG" id="COG1459">
    <property type="taxonomic scope" value="Bacteria"/>
</dbReference>
<dbReference type="Pfam" id="PF00482">
    <property type="entry name" value="T2SSF"/>
    <property type="match status" value="2"/>
</dbReference>
<keyword evidence="4 14" id="KW-0813">Transport</keyword>
<evidence type="ECO:0000256" key="2">
    <source>
        <dbReference type="ARBA" id="ARBA00004429"/>
    </source>
</evidence>
<dbReference type="GO" id="GO:0005886">
    <property type="term" value="C:plasma membrane"/>
    <property type="evidence" value="ECO:0007669"/>
    <property type="project" value="UniProtKB-SubCell"/>
</dbReference>
<evidence type="ECO:0000256" key="12">
    <source>
        <dbReference type="ARBA" id="ARBA00023136"/>
    </source>
</evidence>
<evidence type="ECO:0000313" key="18">
    <source>
        <dbReference type="Proteomes" id="UP000027997"/>
    </source>
</evidence>
<name>A0A081KDR1_9GAMM</name>
<evidence type="ECO:0000259" key="16">
    <source>
        <dbReference type="Pfam" id="PF00482"/>
    </source>
</evidence>
<keyword evidence="7 14" id="KW-0812">Transmembrane</keyword>
<evidence type="ECO:0000256" key="5">
    <source>
        <dbReference type="ARBA" id="ARBA00022475"/>
    </source>
</evidence>
<evidence type="ECO:0000256" key="13">
    <source>
        <dbReference type="ARBA" id="ARBA00030750"/>
    </source>
</evidence>
<evidence type="ECO:0000256" key="15">
    <source>
        <dbReference type="SAM" id="Phobius"/>
    </source>
</evidence>
<comment type="caution">
    <text evidence="17">The sequence shown here is derived from an EMBL/GenBank/DDBJ whole genome shotgun (WGS) entry which is preliminary data.</text>
</comment>
<evidence type="ECO:0000256" key="11">
    <source>
        <dbReference type="ARBA" id="ARBA00022989"/>
    </source>
</evidence>
<feature type="domain" description="Type II secretion system protein GspF" evidence="16">
    <location>
        <begin position="73"/>
        <end position="195"/>
    </location>
</feature>
<sequence>MAAFEYIALDHQGKQHKGTLEADSGRQVRQMLRDKQWTPLSVNTLTERKQQGEEGRGVFFRRGISAIELATVTRQLATLIQAAMPIEEALNGVAAQQEKRRIKNILLAVRSRVLEGYTLAKSLEAFPEVFPQMYRATVAAGEHAGYLDRVLNRLADYTEARMRSGQKIQQALVYPVILIVASMGIVSFLLGFVVPDVVKVFLDSGQELPLITELLINTSEGFQAWWPLIFGGIAVVILVVRHLLKRESIRLSWHRTLLKLPFVGRFVRTANAARFASTLSILTRSGVSLVEALMIAAQVVDNDAIKNAVQDVARRVSEGTSLNRALTEAGYFPPLMLHMIASGEATGELDQMLERTAQNQQMELEGRITVMIGLFEPLMLVLMGGVVMMIVLAILLPILNMNQLLN</sequence>
<keyword evidence="9" id="KW-0106">Calcium</keyword>
<dbReference type="Proteomes" id="UP000027997">
    <property type="component" value="Unassembled WGS sequence"/>
</dbReference>
<evidence type="ECO:0000256" key="1">
    <source>
        <dbReference type="ARBA" id="ARBA00002684"/>
    </source>
</evidence>
<keyword evidence="5" id="KW-1003">Cell membrane</keyword>
<dbReference type="GO" id="GO:0015627">
    <property type="term" value="C:type II protein secretion system complex"/>
    <property type="evidence" value="ECO:0007669"/>
    <property type="project" value="InterPro"/>
</dbReference>
<reference evidence="17 18" key="1">
    <citation type="submission" date="2014-06" db="EMBL/GenBank/DDBJ databases">
        <title>Whole Genome Sequences of Three Symbiotic Endozoicomonas Bacteria.</title>
        <authorList>
            <person name="Neave M.J."/>
            <person name="Apprill A."/>
            <person name="Voolstra C.R."/>
        </authorList>
    </citation>
    <scope>NUCLEOTIDE SEQUENCE [LARGE SCALE GENOMIC DNA]</scope>
    <source>
        <strain evidence="17 18">DSM 22380</strain>
    </source>
</reference>
<accession>A0A081KDR1</accession>
<evidence type="ECO:0000256" key="4">
    <source>
        <dbReference type="ARBA" id="ARBA00022448"/>
    </source>
</evidence>
<dbReference type="STRING" id="305900.GV64_17525"/>
<dbReference type="EMBL" id="JOJP01000001">
    <property type="protein sequence ID" value="KEI72287.1"/>
    <property type="molecule type" value="Genomic_DNA"/>
</dbReference>
<dbReference type="AlphaFoldDB" id="A0A081KDR1"/>
<evidence type="ECO:0000256" key="7">
    <source>
        <dbReference type="ARBA" id="ARBA00022692"/>
    </source>
</evidence>
<feature type="transmembrane region" description="Helical" evidence="15">
    <location>
        <begin position="377"/>
        <end position="399"/>
    </location>
</feature>
<dbReference type="InterPro" id="IPR001992">
    <property type="entry name" value="T2SS_GspF/T4SS_PilC_CS"/>
</dbReference>
<dbReference type="RefSeq" id="WP_020583804.1">
    <property type="nucleotide sequence ID" value="NZ_JOJP01000001.1"/>
</dbReference>
<dbReference type="Gene3D" id="1.20.81.30">
    <property type="entry name" value="Type II secretion system (T2SS), domain F"/>
    <property type="match status" value="2"/>
</dbReference>
<dbReference type="InterPro" id="IPR042094">
    <property type="entry name" value="T2SS_GspF_sf"/>
</dbReference>
<protein>
    <recommendedName>
        <fullName evidence="13">General secretion pathway protein F</fullName>
    </recommendedName>
</protein>
<dbReference type="PANTHER" id="PTHR30012">
    <property type="entry name" value="GENERAL SECRETION PATHWAY PROTEIN"/>
    <property type="match status" value="1"/>
</dbReference>
<dbReference type="PANTHER" id="PTHR30012:SF0">
    <property type="entry name" value="TYPE II SECRETION SYSTEM PROTEIN F-RELATED"/>
    <property type="match status" value="1"/>
</dbReference>
<comment type="subcellular location">
    <subcellularLocation>
        <location evidence="2 14">Cell inner membrane</location>
        <topology evidence="2 14">Multi-pass membrane protein</topology>
    </subcellularLocation>
</comment>